<reference evidence="4 5" key="1">
    <citation type="submission" date="2016-11" db="EMBL/GenBank/DDBJ databases">
        <authorList>
            <person name="Jaros S."/>
            <person name="Januszkiewicz K."/>
            <person name="Wedrychowicz H."/>
        </authorList>
    </citation>
    <scope>NUCLEOTIDE SEQUENCE [LARGE SCALE GENOMIC DNA]</scope>
    <source>
        <strain evidence="4 5">DSM 12906</strain>
    </source>
</reference>
<feature type="signal peptide" evidence="2">
    <location>
        <begin position="1"/>
        <end position="25"/>
    </location>
</feature>
<gene>
    <name evidence="4" type="ORF">SAMN02745244_03666</name>
</gene>
<evidence type="ECO:0000313" key="4">
    <source>
        <dbReference type="EMBL" id="SHJ96506.1"/>
    </source>
</evidence>
<dbReference type="STRING" id="1123357.SAMN02745244_03666"/>
<proteinExistence type="predicted"/>
<sequence length="488" mass="51651">MATYQHAARPLIVCLATVLLLTGCAAITPRTGSSSHRQDASSQSVATPVPSPEPSVASTVWESEVDVVGDPVVLDDVIVAYLKTAGGVILTGIDPLTGDQLWRRAVSPAGDSWFALDKPAMLVRDGRIWVAAASATGAGRHRVVLMDAMTGKEQDIGSASLWVRRLPHPCPSDEDVFCLQAYLPDADEATAFVLDPGVPALTALPETDRTFQGRHVFTRDGEDSDSVGYLDGTGVVWEQAYTALFGPDAEVDPNNAAWHDSGSSPIIVGEGGLAMPDDPAVGDRSTLAMTSTVGLDRATGKLLWSVPGAERCFEEPEPEPTPDIFIACQVTAGELVITESSETGFSYKVEGREEQLVGIDRATGRILWTQPFVPADEEAPRQFLPNGTRAVIPVEGLGVQVVDLTTGEATPVPPGAELACRTWRDNVTLTRSNGDSFQYVAGHGVNPCDAAGEALTAWSPESLAWGGQRAGELYIVAGEDSLAAYRVS</sequence>
<name>A0A1M6NLL0_9ACTN</name>
<dbReference type="InterPro" id="IPR011047">
    <property type="entry name" value="Quinoprotein_ADH-like_sf"/>
</dbReference>
<dbReference type="AlphaFoldDB" id="A0A1M6NLL0"/>
<dbReference type="Gene3D" id="2.130.10.10">
    <property type="entry name" value="YVTN repeat-like/Quinoprotein amine dehydrogenase"/>
    <property type="match status" value="2"/>
</dbReference>
<feature type="domain" description="Pyrrolo-quinoline quinone repeat" evidence="3">
    <location>
        <begin position="293"/>
        <end position="409"/>
    </location>
</feature>
<dbReference type="InterPro" id="IPR002372">
    <property type="entry name" value="PQQ_rpt_dom"/>
</dbReference>
<dbReference type="InterPro" id="IPR015943">
    <property type="entry name" value="WD40/YVTN_repeat-like_dom_sf"/>
</dbReference>
<evidence type="ECO:0000313" key="5">
    <source>
        <dbReference type="Proteomes" id="UP000184512"/>
    </source>
</evidence>
<evidence type="ECO:0000256" key="2">
    <source>
        <dbReference type="SAM" id="SignalP"/>
    </source>
</evidence>
<dbReference type="PANTHER" id="PTHR34512:SF30">
    <property type="entry name" value="OUTER MEMBRANE PROTEIN ASSEMBLY FACTOR BAMB"/>
    <property type="match status" value="1"/>
</dbReference>
<evidence type="ECO:0000259" key="3">
    <source>
        <dbReference type="Pfam" id="PF13360"/>
    </source>
</evidence>
<feature type="region of interest" description="Disordered" evidence="1">
    <location>
        <begin position="30"/>
        <end position="56"/>
    </location>
</feature>
<dbReference type="OrthoDB" id="256225at2"/>
<feature type="domain" description="Pyrrolo-quinoline quinone repeat" evidence="3">
    <location>
        <begin position="58"/>
        <end position="155"/>
    </location>
</feature>
<keyword evidence="2" id="KW-0732">Signal</keyword>
<dbReference type="Pfam" id="PF13360">
    <property type="entry name" value="PQQ_2"/>
    <property type="match status" value="2"/>
</dbReference>
<organism evidence="4 5">
    <name type="scientific">Tessaracoccus bendigoensis DSM 12906</name>
    <dbReference type="NCBI Taxonomy" id="1123357"/>
    <lineage>
        <taxon>Bacteria</taxon>
        <taxon>Bacillati</taxon>
        <taxon>Actinomycetota</taxon>
        <taxon>Actinomycetes</taxon>
        <taxon>Propionibacteriales</taxon>
        <taxon>Propionibacteriaceae</taxon>
        <taxon>Tessaracoccus</taxon>
    </lineage>
</organism>
<accession>A0A1M6NLL0</accession>
<dbReference type="RefSeq" id="WP_073191417.1">
    <property type="nucleotide sequence ID" value="NZ_FQZG01000119.1"/>
</dbReference>
<protein>
    <submittedName>
        <fullName evidence="4">PQQ-like domain-containing protein</fullName>
    </submittedName>
</protein>
<feature type="chain" id="PRO_5009919780" evidence="2">
    <location>
        <begin position="26"/>
        <end position="488"/>
    </location>
</feature>
<dbReference type="Proteomes" id="UP000184512">
    <property type="component" value="Unassembled WGS sequence"/>
</dbReference>
<dbReference type="EMBL" id="FQZG01000119">
    <property type="protein sequence ID" value="SHJ96506.1"/>
    <property type="molecule type" value="Genomic_DNA"/>
</dbReference>
<evidence type="ECO:0000256" key="1">
    <source>
        <dbReference type="SAM" id="MobiDB-lite"/>
    </source>
</evidence>
<keyword evidence="5" id="KW-1185">Reference proteome</keyword>
<dbReference type="PANTHER" id="PTHR34512">
    <property type="entry name" value="CELL SURFACE PROTEIN"/>
    <property type="match status" value="1"/>
</dbReference>
<dbReference type="SUPFAM" id="SSF50998">
    <property type="entry name" value="Quinoprotein alcohol dehydrogenase-like"/>
    <property type="match status" value="1"/>
</dbReference>